<dbReference type="RefSeq" id="WP_404541735.1">
    <property type="nucleotide sequence ID" value="NZ_JADIKL010000011.1"/>
</dbReference>
<comment type="caution">
    <text evidence="2">The sequence shown here is derived from an EMBL/GenBank/DDBJ whole genome shotgun (WGS) entry which is preliminary data.</text>
</comment>
<gene>
    <name evidence="2" type="ORF">ISP14_16020</name>
</gene>
<reference evidence="2 3" key="1">
    <citation type="submission" date="2020-10" db="EMBL/GenBank/DDBJ databases">
        <title>Phylogeny of dyella-like bacteria.</title>
        <authorList>
            <person name="Fu J."/>
        </authorList>
    </citation>
    <scope>NUCLEOTIDE SEQUENCE [LARGE SCALE GENOMIC DNA]</scope>
    <source>
        <strain evidence="2 3">DKC-1</strain>
    </source>
</reference>
<feature type="transmembrane region" description="Helical" evidence="1">
    <location>
        <begin position="172"/>
        <end position="193"/>
    </location>
</feature>
<keyword evidence="3" id="KW-1185">Reference proteome</keyword>
<feature type="transmembrane region" description="Helical" evidence="1">
    <location>
        <begin position="304"/>
        <end position="323"/>
    </location>
</feature>
<proteinExistence type="predicted"/>
<feature type="transmembrane region" description="Helical" evidence="1">
    <location>
        <begin position="237"/>
        <end position="255"/>
    </location>
</feature>
<feature type="transmembrane region" description="Helical" evidence="1">
    <location>
        <begin position="85"/>
        <end position="102"/>
    </location>
</feature>
<sequence length="611" mass="66338">MPEQRVPHSDGCVDLVALTLALLLSPLASATLVIRLAVYGGLSFHTAALLQSGLTLMLAMGTLAFAVNRRHNLYLLARTTDRGAVIWVLVACTLGALAATCLHRSDADDVIYVPKVLYLLAHPETRMDGLIPALAGNPMLSFPKAAATYYPTSYEFIQAVFAHATRTNFLTIYYVLAPCAAAIFGVLLIILNLRLLGQSARTAAICAALLIPLFLLMGESHRSFGNFTLVRIYQSKCAFIFTGIQAFIAASLLFFKEPGSSRWVALLVVVLAIAGVTTSALVMIPMLAIPLFVSWWCTESHHRVTTASIAYGLALLPVAAFALDYRRYALERAGFGSDLNAGFPSTFMDQIELVTGGLSFPPTFAAFALALGVCLYAWRTRQHAFLLLWTAITMALYLNPWSASGIIRFVTTENIYWRLFYLLPIPLTIGMVMGYGIARIGTDSKAGRLLPWVALLALGAAVTVVPTSVTRHGNGVRIAPPGLTLDAYAADARACLRFARPGAILAPISLAQDMALFSADHTLVMTRPDFMKNAFFKDPDEFNRRDRAAKFVTGEGDFAQDFADVLQREKPDTVITASAARVVAAPYLASAHYRQVALVGQWVVFDRAAMP</sequence>
<name>A0ABW8KJI1_9GAMM</name>
<organism evidence="2 3">
    <name type="scientific">Dyella agri</name>
    <dbReference type="NCBI Taxonomy" id="1926869"/>
    <lineage>
        <taxon>Bacteria</taxon>
        <taxon>Pseudomonadati</taxon>
        <taxon>Pseudomonadota</taxon>
        <taxon>Gammaproteobacteria</taxon>
        <taxon>Lysobacterales</taxon>
        <taxon>Rhodanobacteraceae</taxon>
        <taxon>Dyella</taxon>
    </lineage>
</organism>
<feature type="transmembrane region" description="Helical" evidence="1">
    <location>
        <begin position="415"/>
        <end position="437"/>
    </location>
</feature>
<feature type="transmembrane region" description="Helical" evidence="1">
    <location>
        <begin position="358"/>
        <end position="378"/>
    </location>
</feature>
<evidence type="ECO:0008006" key="4">
    <source>
        <dbReference type="Google" id="ProtNLM"/>
    </source>
</evidence>
<feature type="transmembrane region" description="Helical" evidence="1">
    <location>
        <begin position="46"/>
        <end position="65"/>
    </location>
</feature>
<keyword evidence="1" id="KW-1133">Transmembrane helix</keyword>
<evidence type="ECO:0000313" key="3">
    <source>
        <dbReference type="Proteomes" id="UP001620397"/>
    </source>
</evidence>
<evidence type="ECO:0000313" key="2">
    <source>
        <dbReference type="EMBL" id="MFK2932291.1"/>
    </source>
</evidence>
<evidence type="ECO:0000256" key="1">
    <source>
        <dbReference type="SAM" id="Phobius"/>
    </source>
</evidence>
<protein>
    <recommendedName>
        <fullName evidence="4">Glycosyltransferase RgtA/B/C/D-like domain-containing protein</fullName>
    </recommendedName>
</protein>
<feature type="transmembrane region" description="Helical" evidence="1">
    <location>
        <begin position="449"/>
        <end position="469"/>
    </location>
</feature>
<feature type="transmembrane region" description="Helical" evidence="1">
    <location>
        <begin position="15"/>
        <end position="34"/>
    </location>
</feature>
<feature type="transmembrane region" description="Helical" evidence="1">
    <location>
        <begin position="385"/>
        <end position="403"/>
    </location>
</feature>
<keyword evidence="1" id="KW-0812">Transmembrane</keyword>
<keyword evidence="1" id="KW-0472">Membrane</keyword>
<accession>A0ABW8KJI1</accession>
<feature type="transmembrane region" description="Helical" evidence="1">
    <location>
        <begin position="267"/>
        <end position="292"/>
    </location>
</feature>
<dbReference type="EMBL" id="JADIKL010000011">
    <property type="protein sequence ID" value="MFK2932291.1"/>
    <property type="molecule type" value="Genomic_DNA"/>
</dbReference>
<feature type="transmembrane region" description="Helical" evidence="1">
    <location>
        <begin position="199"/>
        <end position="216"/>
    </location>
</feature>
<dbReference type="Proteomes" id="UP001620397">
    <property type="component" value="Unassembled WGS sequence"/>
</dbReference>